<dbReference type="EMBL" id="PZHR01000797">
    <property type="protein sequence ID" value="PTK42566.1"/>
    <property type="molecule type" value="Genomic_DNA"/>
</dbReference>
<feature type="chain" id="PRO_5015431043" description="YSIRK Gram-positive signal peptide domain-containing protein" evidence="3">
    <location>
        <begin position="30"/>
        <end position="161"/>
    </location>
</feature>
<feature type="compositionally biased region" description="Basic and acidic residues" evidence="2">
    <location>
        <begin position="110"/>
        <end position="124"/>
    </location>
</feature>
<dbReference type="NCBIfam" id="TIGR01168">
    <property type="entry name" value="YSIRK_signal"/>
    <property type="match status" value="1"/>
</dbReference>
<gene>
    <name evidence="5" type="ORF">BUZ61_17305</name>
</gene>
<feature type="compositionally biased region" description="Polar residues" evidence="2">
    <location>
        <begin position="61"/>
        <end position="78"/>
    </location>
</feature>
<proteinExistence type="predicted"/>
<feature type="domain" description="YSIRK Gram-positive signal peptide" evidence="4">
    <location>
        <begin position="1"/>
        <end position="21"/>
    </location>
</feature>
<dbReference type="Proteomes" id="UP000240400">
    <property type="component" value="Unassembled WGS sequence"/>
</dbReference>
<feature type="signal peptide" evidence="3">
    <location>
        <begin position="1"/>
        <end position="29"/>
    </location>
</feature>
<evidence type="ECO:0000256" key="3">
    <source>
        <dbReference type="SAM" id="SignalP"/>
    </source>
</evidence>
<evidence type="ECO:0000256" key="1">
    <source>
        <dbReference type="ARBA" id="ARBA00022729"/>
    </source>
</evidence>
<feature type="region of interest" description="Disordered" evidence="2">
    <location>
        <begin position="31"/>
        <end position="161"/>
    </location>
</feature>
<evidence type="ECO:0000259" key="4">
    <source>
        <dbReference type="Pfam" id="PF04650"/>
    </source>
</evidence>
<feature type="compositionally biased region" description="Low complexity" evidence="2">
    <location>
        <begin position="85"/>
        <end position="94"/>
    </location>
</feature>
<name>A0A2T4S5B9_9STAP</name>
<feature type="non-terminal residue" evidence="5">
    <location>
        <position position="1"/>
    </location>
</feature>
<evidence type="ECO:0000256" key="2">
    <source>
        <dbReference type="SAM" id="MobiDB-lite"/>
    </source>
</evidence>
<feature type="compositionally biased region" description="Polar residues" evidence="2">
    <location>
        <begin position="129"/>
        <end position="161"/>
    </location>
</feature>
<sequence length="161" mass="16950">FGIRKYSIGVTSALLGVLLFLGTNNEAQAAENSQTSTELAKVTDQHQQAAEMGAQAKSEETTANQPKDITSGVTSSSDTVKKEVSTQSTDSSQDSTKEVVSTKAPIVSKSTEKNSDATSKDTSKELNAVDTTPVSINQTGDDTKETNNVYTNPPSETKAVT</sequence>
<dbReference type="RefSeq" id="WP_142402067.1">
    <property type="nucleotide sequence ID" value="NZ_PZHR01000797.1"/>
</dbReference>
<dbReference type="Pfam" id="PF04650">
    <property type="entry name" value="YSIRK_signal"/>
    <property type="match status" value="1"/>
</dbReference>
<accession>A0A2T4S5B9</accession>
<organism evidence="5 6">
    <name type="scientific">Staphylococcus nepalensis</name>
    <dbReference type="NCBI Taxonomy" id="214473"/>
    <lineage>
        <taxon>Bacteria</taxon>
        <taxon>Bacillati</taxon>
        <taxon>Bacillota</taxon>
        <taxon>Bacilli</taxon>
        <taxon>Bacillales</taxon>
        <taxon>Staphylococcaceae</taxon>
        <taxon>Staphylococcus</taxon>
    </lineage>
</organism>
<dbReference type="AlphaFoldDB" id="A0A2T4S5B9"/>
<dbReference type="InterPro" id="IPR005877">
    <property type="entry name" value="YSIRK_signal_dom"/>
</dbReference>
<evidence type="ECO:0000313" key="5">
    <source>
        <dbReference type="EMBL" id="PTK42566.1"/>
    </source>
</evidence>
<keyword evidence="1 3" id="KW-0732">Signal</keyword>
<reference evidence="5 6" key="1">
    <citation type="journal article" date="2016" name="Front. Microbiol.">
        <title>Comprehensive Phylogenetic Analysis of Bovine Non-aureus Staphylococci Species Based on Whole-Genome Sequencing.</title>
        <authorList>
            <person name="Naushad S."/>
            <person name="Barkema H.W."/>
            <person name="Luby C."/>
            <person name="Condas L.A."/>
            <person name="Nobrega D.B."/>
            <person name="Carson D.A."/>
            <person name="De Buck J."/>
        </authorList>
    </citation>
    <scope>NUCLEOTIDE SEQUENCE [LARGE SCALE GENOMIC DNA]</scope>
    <source>
        <strain evidence="5 6">SNUC 4337</strain>
    </source>
</reference>
<comment type="caution">
    <text evidence="5">The sequence shown here is derived from an EMBL/GenBank/DDBJ whole genome shotgun (WGS) entry which is preliminary data.</text>
</comment>
<protein>
    <recommendedName>
        <fullName evidence="4">YSIRK Gram-positive signal peptide domain-containing protein</fullName>
    </recommendedName>
</protein>
<evidence type="ECO:0000313" key="6">
    <source>
        <dbReference type="Proteomes" id="UP000240400"/>
    </source>
</evidence>
<feature type="non-terminal residue" evidence="5">
    <location>
        <position position="161"/>
    </location>
</feature>